<dbReference type="PANTHER" id="PTHR38248:SF2">
    <property type="entry name" value="FUNK1 11"/>
    <property type="match status" value="1"/>
</dbReference>
<name>A0A1J9PVJ9_9EURO</name>
<organism evidence="14 15">
    <name type="scientific">Blastomyces percursus</name>
    <dbReference type="NCBI Taxonomy" id="1658174"/>
    <lineage>
        <taxon>Eukaryota</taxon>
        <taxon>Fungi</taxon>
        <taxon>Dikarya</taxon>
        <taxon>Ascomycota</taxon>
        <taxon>Pezizomycotina</taxon>
        <taxon>Eurotiomycetes</taxon>
        <taxon>Eurotiomycetidae</taxon>
        <taxon>Onygenales</taxon>
        <taxon>Ajellomycetaceae</taxon>
        <taxon>Blastomyces</taxon>
    </lineage>
</organism>
<accession>A0A1J9PVJ9</accession>
<dbReference type="InterPro" id="IPR008266">
    <property type="entry name" value="Tyr_kinase_AS"/>
</dbReference>
<evidence type="ECO:0000256" key="3">
    <source>
        <dbReference type="ARBA" id="ARBA00011534"/>
    </source>
</evidence>
<dbReference type="InterPro" id="IPR000719">
    <property type="entry name" value="Prot_kinase_dom"/>
</dbReference>
<reference evidence="14 15" key="1">
    <citation type="submission" date="2015-08" db="EMBL/GenBank/DDBJ databases">
        <title>Emmonsia species relationships and genome sequence.</title>
        <authorList>
            <person name="Cuomo C.A."/>
            <person name="Schwartz I.S."/>
            <person name="Kenyon C."/>
            <person name="De Hoog G.S."/>
            <person name="Govender N.P."/>
            <person name="Botha A."/>
            <person name="Moreno L."/>
            <person name="De Vries M."/>
            <person name="Munoz J.F."/>
            <person name="Stielow J.B."/>
        </authorList>
    </citation>
    <scope>NUCLEOTIDE SEQUENCE [LARGE SCALE GENOMIC DNA]</scope>
    <source>
        <strain evidence="14 15">EI222</strain>
    </source>
</reference>
<dbReference type="AlphaFoldDB" id="A0A1J9PVJ9"/>
<dbReference type="GO" id="GO:0004674">
    <property type="term" value="F:protein serine/threonine kinase activity"/>
    <property type="evidence" value="ECO:0007669"/>
    <property type="project" value="UniProtKB-EC"/>
</dbReference>
<dbReference type="InterPro" id="IPR040976">
    <property type="entry name" value="Pkinase_fungal"/>
</dbReference>
<comment type="catalytic activity">
    <reaction evidence="11">
        <text>L-seryl-[protein] + ATP = O-phospho-L-seryl-[protein] + ADP + H(+)</text>
        <dbReference type="Rhea" id="RHEA:17989"/>
        <dbReference type="Rhea" id="RHEA-COMP:9863"/>
        <dbReference type="Rhea" id="RHEA-COMP:11604"/>
        <dbReference type="ChEBI" id="CHEBI:15378"/>
        <dbReference type="ChEBI" id="CHEBI:29999"/>
        <dbReference type="ChEBI" id="CHEBI:30616"/>
        <dbReference type="ChEBI" id="CHEBI:83421"/>
        <dbReference type="ChEBI" id="CHEBI:456216"/>
        <dbReference type="EC" id="2.7.11.1"/>
    </reaction>
</comment>
<evidence type="ECO:0000256" key="7">
    <source>
        <dbReference type="ARBA" id="ARBA00022895"/>
    </source>
</evidence>
<dbReference type="PANTHER" id="PTHR38248">
    <property type="entry name" value="FUNK1 6"/>
    <property type="match status" value="1"/>
</dbReference>
<dbReference type="OrthoDB" id="4187685at2759"/>
<evidence type="ECO:0000256" key="10">
    <source>
        <dbReference type="ARBA" id="ARBA00047899"/>
    </source>
</evidence>
<evidence type="ECO:0000256" key="2">
    <source>
        <dbReference type="ARBA" id="ARBA00004574"/>
    </source>
</evidence>
<evidence type="ECO:0000256" key="12">
    <source>
        <dbReference type="SAM" id="MobiDB-lite"/>
    </source>
</evidence>
<comment type="catalytic activity">
    <reaction evidence="10">
        <text>L-threonyl-[protein] + ATP = O-phospho-L-threonyl-[protein] + ADP + H(+)</text>
        <dbReference type="Rhea" id="RHEA:46608"/>
        <dbReference type="Rhea" id="RHEA-COMP:11060"/>
        <dbReference type="Rhea" id="RHEA-COMP:11605"/>
        <dbReference type="ChEBI" id="CHEBI:15378"/>
        <dbReference type="ChEBI" id="CHEBI:30013"/>
        <dbReference type="ChEBI" id="CHEBI:30616"/>
        <dbReference type="ChEBI" id="CHEBI:61977"/>
        <dbReference type="ChEBI" id="CHEBI:456216"/>
        <dbReference type="EC" id="2.7.11.1"/>
    </reaction>
</comment>
<feature type="domain" description="Protein kinase" evidence="13">
    <location>
        <begin position="123"/>
        <end position="410"/>
    </location>
</feature>
<keyword evidence="7" id="KW-0779">Telomere</keyword>
<dbReference type="PROSITE" id="PS00109">
    <property type="entry name" value="PROTEIN_KINASE_TYR"/>
    <property type="match status" value="1"/>
</dbReference>
<evidence type="ECO:0000256" key="6">
    <source>
        <dbReference type="ARBA" id="ARBA00019973"/>
    </source>
</evidence>
<comment type="function">
    <text evidence="1">Component of the EKC/KEOPS complex that is required for the formation of a threonylcarbamoyl group on adenosine at position 37 (t(6)A37) in tRNAs that read codons beginning with adenine. The complex is probably involved in the transfer of the threonylcarbamoyl moiety of threonylcarbamoyl-AMP (TC-AMP) to the N6 group of A37. BUD32 has ATPase activity in the context of the EKC/KEOPS complex and likely plays a supporting role to the catalytic subunit KAE1. The EKC/KEOPS complex also promotes both telomere uncapping and telomere elongation. The complex is required for efficient recruitment of transcriptional coactivators.</text>
</comment>
<feature type="region of interest" description="Disordered" evidence="12">
    <location>
        <begin position="192"/>
        <end position="219"/>
    </location>
</feature>
<proteinExistence type="predicted"/>
<dbReference type="InterPro" id="IPR011009">
    <property type="entry name" value="Kinase-like_dom_sf"/>
</dbReference>
<protein>
    <recommendedName>
        <fullName evidence="6">EKC/KEOPS complex subunit BUD32</fullName>
        <ecNumber evidence="4">2.7.11.1</ecNumber>
    </recommendedName>
    <alternativeName>
        <fullName evidence="8 9">Atypical Serine/threonine protein kinase BUD32</fullName>
    </alternativeName>
    <alternativeName>
        <fullName evidence="5">EKC/KEOPS complex subunit bud32</fullName>
    </alternativeName>
</protein>
<dbReference type="PROSITE" id="PS50011">
    <property type="entry name" value="PROTEIN_KINASE_DOM"/>
    <property type="match status" value="1"/>
</dbReference>
<sequence length="410" mass="46322">MREMCSPHLSADTPLPSRVYYLRTFYDGEPERFIQVLASYTMMNDDELDLDTFTELDGDRRFIHVEHEEIEMKLLLKPEPLTRQRAIAPDSEDWSHVTKFSWTSDRRKPEADLLRLANQVQVEGITRLVGHRSITSVKEMRSGITFTKPYSFRGGSSAVPSSSQSQLPSALSQSLSDVHGLSIARNTGEHPLRKFKSADAGTKSSKRSRSACNQSNPSCNEVTYDVEEAQGASLLVPSSSLHDNRILRCLFASGAVGTASRFYQGAQILYFEGHILHRDISENNIIITDSKPGFAGMLIDMDLAKELRSKRSGARCRTGTMDFMAIEVLLNIGHTYRHDLESFFYVLLWQCGRRDWEFVRNPKGQPTPSLLTKWYNGSFEEIAIAKEGVIGANRFEFILAEFSPEFQTTL</sequence>
<evidence type="ECO:0000256" key="4">
    <source>
        <dbReference type="ARBA" id="ARBA00012513"/>
    </source>
</evidence>
<dbReference type="GO" id="GO:0005524">
    <property type="term" value="F:ATP binding"/>
    <property type="evidence" value="ECO:0007669"/>
    <property type="project" value="InterPro"/>
</dbReference>
<dbReference type="STRING" id="1658174.A0A1J9PVJ9"/>
<keyword evidence="7" id="KW-0158">Chromosome</keyword>
<feature type="compositionally biased region" description="Polar residues" evidence="12">
    <location>
        <begin position="210"/>
        <end position="219"/>
    </location>
</feature>
<dbReference type="VEuPathDB" id="FungiDB:ACJ73_08340"/>
<evidence type="ECO:0000259" key="13">
    <source>
        <dbReference type="PROSITE" id="PS50011"/>
    </source>
</evidence>
<evidence type="ECO:0000256" key="5">
    <source>
        <dbReference type="ARBA" id="ARBA00013948"/>
    </source>
</evidence>
<comment type="subunit">
    <text evidence="3">Component of the EKC/KEOPS complex composed of at least BUD32, CGI121, GON7, KAE1 and PCC1; the whole complex dimerizes.</text>
</comment>
<dbReference type="GO" id="GO:0000781">
    <property type="term" value="C:chromosome, telomeric region"/>
    <property type="evidence" value="ECO:0007669"/>
    <property type="project" value="UniProtKB-SubCell"/>
</dbReference>
<gene>
    <name evidence="14" type="ORF">ACJ73_08340</name>
</gene>
<dbReference type="SUPFAM" id="SSF56112">
    <property type="entry name" value="Protein kinase-like (PK-like)"/>
    <property type="match status" value="1"/>
</dbReference>
<evidence type="ECO:0000256" key="8">
    <source>
        <dbReference type="ARBA" id="ARBA00030980"/>
    </source>
</evidence>
<dbReference type="EMBL" id="LGTZ01001936">
    <property type="protein sequence ID" value="OJD20326.1"/>
    <property type="molecule type" value="Genomic_DNA"/>
</dbReference>
<evidence type="ECO:0000256" key="1">
    <source>
        <dbReference type="ARBA" id="ARBA00003747"/>
    </source>
</evidence>
<dbReference type="Proteomes" id="UP000242791">
    <property type="component" value="Unassembled WGS sequence"/>
</dbReference>
<dbReference type="EC" id="2.7.11.1" evidence="4"/>
<comment type="caution">
    <text evidence="14">The sequence shown here is derived from an EMBL/GenBank/DDBJ whole genome shotgun (WGS) entry which is preliminary data.</text>
</comment>
<dbReference type="Gene3D" id="1.10.510.10">
    <property type="entry name" value="Transferase(Phosphotransferase) domain 1"/>
    <property type="match status" value="1"/>
</dbReference>
<evidence type="ECO:0000256" key="9">
    <source>
        <dbReference type="ARBA" id="ARBA00033194"/>
    </source>
</evidence>
<evidence type="ECO:0000313" key="15">
    <source>
        <dbReference type="Proteomes" id="UP000242791"/>
    </source>
</evidence>
<evidence type="ECO:0000256" key="11">
    <source>
        <dbReference type="ARBA" id="ARBA00048679"/>
    </source>
</evidence>
<evidence type="ECO:0000313" key="14">
    <source>
        <dbReference type="EMBL" id="OJD20326.1"/>
    </source>
</evidence>
<dbReference type="Pfam" id="PF17667">
    <property type="entry name" value="Pkinase_fungal"/>
    <property type="match status" value="1"/>
</dbReference>
<comment type="subcellular location">
    <subcellularLocation>
        <location evidence="2">Chromosome</location>
        <location evidence="2">Telomere</location>
    </subcellularLocation>
</comment>
<keyword evidence="15" id="KW-1185">Reference proteome</keyword>